<keyword evidence="12" id="KW-0325">Glycoprotein</keyword>
<protein>
    <submittedName>
        <fullName evidence="19">G protein-coupled receptor 161</fullName>
    </submittedName>
</protein>
<evidence type="ECO:0000256" key="1">
    <source>
        <dbReference type="ARBA" id="ARBA00004309"/>
    </source>
</evidence>
<proteinExistence type="inferred from homology"/>
<accession>A0A2B4S562</accession>
<evidence type="ECO:0000256" key="4">
    <source>
        <dbReference type="ARBA" id="ARBA00022475"/>
    </source>
</evidence>
<dbReference type="PROSITE" id="PS50262">
    <property type="entry name" value="G_PROTEIN_RECEP_F1_2"/>
    <property type="match status" value="1"/>
</dbReference>
<comment type="caution">
    <text evidence="19">The sequence shown here is derived from an EMBL/GenBank/DDBJ whole genome shotgun (WGS) entry which is preliminary data.</text>
</comment>
<dbReference type="GO" id="GO:0060170">
    <property type="term" value="C:ciliary membrane"/>
    <property type="evidence" value="ECO:0007669"/>
    <property type="project" value="UniProtKB-SubCell"/>
</dbReference>
<dbReference type="CDD" id="cd00637">
    <property type="entry name" value="7tm_classA_rhodopsin-like"/>
    <property type="match status" value="1"/>
</dbReference>
<evidence type="ECO:0000256" key="13">
    <source>
        <dbReference type="ARBA" id="ARBA00023224"/>
    </source>
</evidence>
<dbReference type="AlphaFoldDB" id="A0A2B4S562"/>
<dbReference type="InterPro" id="IPR017452">
    <property type="entry name" value="GPCR_Rhodpsn_7TM"/>
</dbReference>
<dbReference type="GO" id="GO:0004930">
    <property type="term" value="F:G protein-coupled receptor activity"/>
    <property type="evidence" value="ECO:0007669"/>
    <property type="project" value="UniProtKB-KW"/>
</dbReference>
<evidence type="ECO:0000256" key="8">
    <source>
        <dbReference type="ARBA" id="ARBA00023069"/>
    </source>
</evidence>
<feature type="transmembrane region" description="Helical" evidence="17">
    <location>
        <begin position="29"/>
        <end position="48"/>
    </location>
</feature>
<keyword evidence="20" id="KW-1185">Reference proteome</keyword>
<evidence type="ECO:0000256" key="6">
    <source>
        <dbReference type="ARBA" id="ARBA00022989"/>
    </source>
</evidence>
<keyword evidence="7 15" id="KW-0297">G-protein coupled receptor</keyword>
<keyword evidence="13 15" id="KW-0807">Transducer</keyword>
<evidence type="ECO:0000256" key="16">
    <source>
        <dbReference type="SAM" id="MobiDB-lite"/>
    </source>
</evidence>
<evidence type="ECO:0000313" key="20">
    <source>
        <dbReference type="Proteomes" id="UP000225706"/>
    </source>
</evidence>
<dbReference type="PRINTS" id="PR00237">
    <property type="entry name" value="GPCRRHODOPSN"/>
</dbReference>
<comment type="subcellular location">
    <subcellularLocation>
        <location evidence="2">Cell membrane</location>
        <topology evidence="2">Multi-pass membrane protein</topology>
    </subcellularLocation>
    <subcellularLocation>
        <location evidence="1">Cell projection</location>
        <location evidence="1">Cilium membrane</location>
    </subcellularLocation>
</comment>
<name>A0A2B4S562_STYPI</name>
<feature type="compositionally biased region" description="Polar residues" evidence="16">
    <location>
        <begin position="394"/>
        <end position="409"/>
    </location>
</feature>
<evidence type="ECO:0000256" key="2">
    <source>
        <dbReference type="ARBA" id="ARBA00004651"/>
    </source>
</evidence>
<evidence type="ECO:0000256" key="12">
    <source>
        <dbReference type="ARBA" id="ARBA00023180"/>
    </source>
</evidence>
<evidence type="ECO:0000256" key="3">
    <source>
        <dbReference type="ARBA" id="ARBA00022473"/>
    </source>
</evidence>
<feature type="compositionally biased region" description="Basic and acidic residues" evidence="16">
    <location>
        <begin position="310"/>
        <end position="324"/>
    </location>
</feature>
<keyword evidence="9 17" id="KW-0472">Membrane</keyword>
<dbReference type="Pfam" id="PF00001">
    <property type="entry name" value="7tm_1"/>
    <property type="match status" value="1"/>
</dbReference>
<dbReference type="GO" id="GO:0005768">
    <property type="term" value="C:endosome"/>
    <property type="evidence" value="ECO:0007669"/>
    <property type="project" value="TreeGrafter"/>
</dbReference>
<evidence type="ECO:0000256" key="17">
    <source>
        <dbReference type="SAM" id="Phobius"/>
    </source>
</evidence>
<feature type="compositionally biased region" description="Basic and acidic residues" evidence="16">
    <location>
        <begin position="423"/>
        <end position="432"/>
    </location>
</feature>
<evidence type="ECO:0000256" key="15">
    <source>
        <dbReference type="RuleBase" id="RU000688"/>
    </source>
</evidence>
<dbReference type="STRING" id="50429.A0A2B4S562"/>
<evidence type="ECO:0000259" key="18">
    <source>
        <dbReference type="PROSITE" id="PS50262"/>
    </source>
</evidence>
<feature type="compositionally biased region" description="Basic and acidic residues" evidence="16">
    <location>
        <begin position="381"/>
        <end position="393"/>
    </location>
</feature>
<feature type="compositionally biased region" description="Polar residues" evidence="16">
    <location>
        <begin position="342"/>
        <end position="355"/>
    </location>
</feature>
<evidence type="ECO:0000256" key="14">
    <source>
        <dbReference type="ARBA" id="ARBA00023273"/>
    </source>
</evidence>
<feature type="transmembrane region" description="Helical" evidence="17">
    <location>
        <begin position="531"/>
        <end position="553"/>
    </location>
</feature>
<dbReference type="SUPFAM" id="SSF81321">
    <property type="entry name" value="Family A G protein-coupled receptor-like"/>
    <property type="match status" value="1"/>
</dbReference>
<keyword evidence="3" id="KW-0217">Developmental protein</keyword>
<dbReference type="Gene3D" id="1.20.1070.10">
    <property type="entry name" value="Rhodopsin 7-helix transmembrane proteins"/>
    <property type="match status" value="2"/>
</dbReference>
<keyword evidence="11 15" id="KW-0675">Receptor</keyword>
<reference evidence="20" key="1">
    <citation type="journal article" date="2017" name="bioRxiv">
        <title>Comparative analysis of the genomes of Stylophora pistillata and Acropora digitifera provides evidence for extensive differences between species of corals.</title>
        <authorList>
            <person name="Voolstra C.R."/>
            <person name="Li Y."/>
            <person name="Liew Y.J."/>
            <person name="Baumgarten S."/>
            <person name="Zoccola D."/>
            <person name="Flot J.-F."/>
            <person name="Tambutte S."/>
            <person name="Allemand D."/>
            <person name="Aranda M."/>
        </authorList>
    </citation>
    <scope>NUCLEOTIDE SEQUENCE [LARGE SCALE GENOMIC DNA]</scope>
</reference>
<dbReference type="InterPro" id="IPR000276">
    <property type="entry name" value="GPCR_Rhodpsn"/>
</dbReference>
<evidence type="ECO:0000256" key="9">
    <source>
        <dbReference type="ARBA" id="ARBA00023136"/>
    </source>
</evidence>
<keyword evidence="4" id="KW-1003">Cell membrane</keyword>
<feature type="transmembrane region" description="Helical" evidence="17">
    <location>
        <begin position="112"/>
        <end position="134"/>
    </location>
</feature>
<gene>
    <name evidence="19" type="primary">GPR161</name>
    <name evidence="19" type="ORF">AWC38_SpisGene10375</name>
</gene>
<feature type="domain" description="G-protein coupled receptors family 1 profile" evidence="18">
    <location>
        <begin position="1"/>
        <end position="551"/>
    </location>
</feature>
<comment type="similarity">
    <text evidence="15">Belongs to the G-protein coupled receptor 1 family.</text>
</comment>
<dbReference type="OrthoDB" id="5961961at2759"/>
<dbReference type="PANTHER" id="PTHR22752">
    <property type="entry name" value="G PROTEIN-COUPLED RECEPTOR"/>
    <property type="match status" value="1"/>
</dbReference>
<dbReference type="EMBL" id="LSMT01000162">
    <property type="protein sequence ID" value="PFX25031.1"/>
    <property type="molecule type" value="Genomic_DNA"/>
</dbReference>
<feature type="region of interest" description="Disordered" evidence="16">
    <location>
        <begin position="309"/>
        <end position="361"/>
    </location>
</feature>
<dbReference type="PANTHER" id="PTHR22752:SF10">
    <property type="entry name" value="G-PROTEIN COUPLED RECEPTOR 161"/>
    <property type="match status" value="1"/>
</dbReference>
<keyword evidence="5 15" id="KW-0812">Transmembrane</keyword>
<evidence type="ECO:0000256" key="10">
    <source>
        <dbReference type="ARBA" id="ARBA00023157"/>
    </source>
</evidence>
<keyword evidence="8" id="KW-0969">Cilium</keyword>
<evidence type="ECO:0000313" key="19">
    <source>
        <dbReference type="EMBL" id="PFX25031.1"/>
    </source>
</evidence>
<organism evidence="19 20">
    <name type="scientific">Stylophora pistillata</name>
    <name type="common">Smooth cauliflower coral</name>
    <dbReference type="NCBI Taxonomy" id="50429"/>
    <lineage>
        <taxon>Eukaryota</taxon>
        <taxon>Metazoa</taxon>
        <taxon>Cnidaria</taxon>
        <taxon>Anthozoa</taxon>
        <taxon>Hexacorallia</taxon>
        <taxon>Scleractinia</taxon>
        <taxon>Astrocoeniina</taxon>
        <taxon>Pocilloporidae</taxon>
        <taxon>Stylophora</taxon>
    </lineage>
</organism>
<feature type="transmembrane region" description="Helical" evidence="17">
    <location>
        <begin position="498"/>
        <end position="519"/>
    </location>
</feature>
<sequence>MAIFVMPLSLATFIRLGWTIDSSLCKMNGISSTMLCFASISTLCCISADRYLAVVRPMRYKHVLTPKKALYMLTLVWLGSLSLACLPLITNYEFHPGTNHCSPAWHRSCELYGFMTVLALGIPLVTLLSTYGMIYSSVRKHTKRVSHWKVSTSATSGYWDSTCVREAEITGHEIDSFLTNSALDEEQNVTERNFSRFKESVDQNDSEKSIARFRAFGCKEESFKSDVPDRLRDEKFRSYSAGCQHAGMDENPLPLLLRMKLAARPRSCSVSVKLSVSELVPGTVSPFFSRRGLVGEQLHRSLSLGNYCTPKDKKSISSEPKSRSTVELNQTTDSIREEKPSHSISFTVTNASTPAASPDLKIPVPLSLNRVILPDQRFSGNHHETSQCSDESRQAWNSKTSSNQLQLSPTPIPIYDKPVTPHNPDRGRKENLPELIPQPKSRSRSLSFGTLHDASDKKPTLLKAPTAQKISSPLLRLRAISKFKSKLRVSVVPREYKVAKIGFILVMVFFLSWGPYMMVHNCQPSYKTPLWVYRIAMWLVYLSCVLNPIVYALSSKHIRTAFRNHMRCGKRLNARISVRRARRRAATIA</sequence>
<feature type="region of interest" description="Disordered" evidence="16">
    <location>
        <begin position="378"/>
        <end position="456"/>
    </location>
</feature>
<dbReference type="PROSITE" id="PS00237">
    <property type="entry name" value="G_PROTEIN_RECEP_F1_1"/>
    <property type="match status" value="1"/>
</dbReference>
<evidence type="ECO:0000256" key="5">
    <source>
        <dbReference type="ARBA" id="ARBA00022692"/>
    </source>
</evidence>
<evidence type="ECO:0000256" key="7">
    <source>
        <dbReference type="ARBA" id="ARBA00023040"/>
    </source>
</evidence>
<evidence type="ECO:0000256" key="11">
    <source>
        <dbReference type="ARBA" id="ARBA00023170"/>
    </source>
</evidence>
<keyword evidence="14" id="KW-0966">Cell projection</keyword>
<dbReference type="Proteomes" id="UP000225706">
    <property type="component" value="Unassembled WGS sequence"/>
</dbReference>
<keyword evidence="6 17" id="KW-1133">Transmembrane helix</keyword>
<feature type="transmembrane region" description="Helical" evidence="17">
    <location>
        <begin position="69"/>
        <end position="92"/>
    </location>
</feature>
<keyword evidence="10" id="KW-1015">Disulfide bond</keyword>